<proteinExistence type="predicted"/>
<keyword evidence="1" id="KW-1185">Reference proteome</keyword>
<organism evidence="1 2">
    <name type="scientific">Juglans regia</name>
    <name type="common">English walnut</name>
    <dbReference type="NCBI Taxonomy" id="51240"/>
    <lineage>
        <taxon>Eukaryota</taxon>
        <taxon>Viridiplantae</taxon>
        <taxon>Streptophyta</taxon>
        <taxon>Embryophyta</taxon>
        <taxon>Tracheophyta</taxon>
        <taxon>Spermatophyta</taxon>
        <taxon>Magnoliopsida</taxon>
        <taxon>eudicotyledons</taxon>
        <taxon>Gunneridae</taxon>
        <taxon>Pentapetalae</taxon>
        <taxon>rosids</taxon>
        <taxon>fabids</taxon>
        <taxon>Fagales</taxon>
        <taxon>Juglandaceae</taxon>
        <taxon>Juglans</taxon>
    </lineage>
</organism>
<evidence type="ECO:0000313" key="1">
    <source>
        <dbReference type="Proteomes" id="UP000235220"/>
    </source>
</evidence>
<dbReference type="RefSeq" id="XP_018842685.1">
    <property type="nucleotide sequence ID" value="XM_018987140.1"/>
</dbReference>
<dbReference type="Gene3D" id="3.30.70.270">
    <property type="match status" value="1"/>
</dbReference>
<dbReference type="InterPro" id="IPR041577">
    <property type="entry name" value="RT_RNaseH_2"/>
</dbReference>
<dbReference type="PANTHER" id="PTHR48475">
    <property type="entry name" value="RIBONUCLEASE H"/>
    <property type="match status" value="1"/>
</dbReference>
<reference evidence="2" key="1">
    <citation type="submission" date="2025-08" db="UniProtKB">
        <authorList>
            <consortium name="RefSeq"/>
        </authorList>
    </citation>
    <scope>IDENTIFICATION</scope>
    <source>
        <tissue evidence="2">Leaves</tissue>
    </source>
</reference>
<dbReference type="AlphaFoldDB" id="A0A2I4GFL4"/>
<dbReference type="Gramene" id="Jr16_06040_p1">
    <property type="protein sequence ID" value="cds.Jr16_06040_p1"/>
    <property type="gene ID" value="Jr16_06040"/>
</dbReference>
<dbReference type="KEGG" id="jre:109007468"/>
<dbReference type="InterPro" id="IPR043502">
    <property type="entry name" value="DNA/RNA_pol_sf"/>
</dbReference>
<dbReference type="InterPro" id="IPR043128">
    <property type="entry name" value="Rev_trsase/Diguanyl_cyclase"/>
</dbReference>
<dbReference type="Proteomes" id="UP000235220">
    <property type="component" value="Chromosome 16"/>
</dbReference>
<dbReference type="SUPFAM" id="SSF56672">
    <property type="entry name" value="DNA/RNA polymerases"/>
    <property type="match status" value="1"/>
</dbReference>
<evidence type="ECO:0000313" key="2">
    <source>
        <dbReference type="RefSeq" id="XP_018842685.1"/>
    </source>
</evidence>
<name>A0A2I4GFL4_JUGRE</name>
<accession>A0A2I4GFL4</accession>
<dbReference type="Pfam" id="PF17919">
    <property type="entry name" value="RT_RNaseH_2"/>
    <property type="match status" value="1"/>
</dbReference>
<gene>
    <name evidence="2" type="primary">LOC109007468</name>
</gene>
<dbReference type="OrthoDB" id="1938451at2759"/>
<dbReference type="GeneID" id="109007468"/>
<protein>
    <submittedName>
        <fullName evidence="2">Uncharacterized protein LOC109007468</fullName>
    </submittedName>
</protein>
<dbReference type="PANTHER" id="PTHR48475:SF2">
    <property type="entry name" value="RIBONUCLEASE H"/>
    <property type="match status" value="1"/>
</dbReference>
<sequence>MTRIDNAFSEHRLYVDPEAKKIRQKGRSFSTKKYACLLDVGVLRKAHAWNDECDKAFEKLKEYLENPPLLSKADPREALNVYLVVSTHAVLVPLIQGTKGFPEYYTSQEFQGVEVRYPQMDMLAFAQVVTAWHLRPYLQAHPIKVLMETPLKKVLQQLDASNHLVNWAIELSVFDIDYCPQSAVKGSVSRLYS</sequence>